<dbReference type="EMBL" id="JAVREU010000022">
    <property type="protein sequence ID" value="MDT0392161.1"/>
    <property type="molecule type" value="Genomic_DNA"/>
</dbReference>
<proteinExistence type="predicted"/>
<sequence length="184" mass="19173">MSLTWFTPTLPLPAFLRGPVFLVSAAAIPLALVLVPGVLLRRITHRKPPGLAIGALIVTLPAAVVLAVVTREAAEERGLAERGRWTEAVVVDVDNGQTDECALRTGDGREISPPLTDGCDPGRLEPGDRLHVLYDPRGVAGPLEDEDTAVDLDPGAYTGVIGGLAALTVAAGTWGCARLSRGDA</sequence>
<reference evidence="3" key="1">
    <citation type="submission" date="2023-07" db="EMBL/GenBank/DDBJ databases">
        <title>30 novel species of actinomycetes from the DSMZ collection.</title>
        <authorList>
            <person name="Nouioui I."/>
        </authorList>
    </citation>
    <scope>NUCLEOTIDE SEQUENCE [LARGE SCALE GENOMIC DNA]</scope>
    <source>
        <strain evidence="3">DSM 41921</strain>
    </source>
</reference>
<keyword evidence="1" id="KW-0812">Transmembrane</keyword>
<protein>
    <recommendedName>
        <fullName evidence="4">DUF3592 domain-containing protein</fullName>
    </recommendedName>
</protein>
<organism evidence="2 3">
    <name type="scientific">Streptomyces dubilierae</name>
    <dbReference type="NCBI Taxonomy" id="3075533"/>
    <lineage>
        <taxon>Bacteria</taxon>
        <taxon>Bacillati</taxon>
        <taxon>Actinomycetota</taxon>
        <taxon>Actinomycetes</taxon>
        <taxon>Kitasatosporales</taxon>
        <taxon>Streptomycetaceae</taxon>
        <taxon>Streptomyces</taxon>
    </lineage>
</organism>
<evidence type="ECO:0008006" key="4">
    <source>
        <dbReference type="Google" id="ProtNLM"/>
    </source>
</evidence>
<evidence type="ECO:0000313" key="3">
    <source>
        <dbReference type="Proteomes" id="UP001183586"/>
    </source>
</evidence>
<dbReference type="RefSeq" id="WP_311688003.1">
    <property type="nucleotide sequence ID" value="NZ_JAVREU010000022.1"/>
</dbReference>
<comment type="caution">
    <text evidence="2">The sequence shown here is derived from an EMBL/GenBank/DDBJ whole genome shotgun (WGS) entry which is preliminary data.</text>
</comment>
<evidence type="ECO:0000313" key="2">
    <source>
        <dbReference type="EMBL" id="MDT0392161.1"/>
    </source>
</evidence>
<feature type="transmembrane region" description="Helical" evidence="1">
    <location>
        <begin position="51"/>
        <end position="69"/>
    </location>
</feature>
<gene>
    <name evidence="2" type="ORF">RM641_32490</name>
</gene>
<keyword evidence="1" id="KW-1133">Transmembrane helix</keyword>
<dbReference type="Proteomes" id="UP001183586">
    <property type="component" value="Unassembled WGS sequence"/>
</dbReference>
<keyword evidence="3" id="KW-1185">Reference proteome</keyword>
<keyword evidence="1" id="KW-0472">Membrane</keyword>
<accession>A0ABU2PK25</accession>
<feature type="transmembrane region" description="Helical" evidence="1">
    <location>
        <begin position="20"/>
        <end position="39"/>
    </location>
</feature>
<name>A0ABU2PK25_9ACTN</name>
<feature type="transmembrane region" description="Helical" evidence="1">
    <location>
        <begin position="156"/>
        <end position="177"/>
    </location>
</feature>
<evidence type="ECO:0000256" key="1">
    <source>
        <dbReference type="SAM" id="Phobius"/>
    </source>
</evidence>